<dbReference type="OrthoDB" id="514823at2759"/>
<gene>
    <name evidence="6" type="ORF">K435DRAFT_744783</name>
</gene>
<dbReference type="InterPro" id="IPR019038">
    <property type="entry name" value="POLD3"/>
</dbReference>
<feature type="compositionally biased region" description="Basic and acidic residues" evidence="5">
    <location>
        <begin position="366"/>
        <end position="380"/>
    </location>
</feature>
<dbReference type="PANTHER" id="PTHR17598:SF13">
    <property type="entry name" value="DNA POLYMERASE DELTA SUBUNIT 3"/>
    <property type="match status" value="1"/>
</dbReference>
<dbReference type="GO" id="GO:1904161">
    <property type="term" value="P:DNA synthesis involved in UV-damage excision repair"/>
    <property type="evidence" value="ECO:0007669"/>
    <property type="project" value="TreeGrafter"/>
</dbReference>
<feature type="compositionally biased region" description="Polar residues" evidence="5">
    <location>
        <begin position="475"/>
        <end position="485"/>
    </location>
</feature>
<feature type="compositionally biased region" description="Basic residues" evidence="5">
    <location>
        <begin position="423"/>
        <end position="432"/>
    </location>
</feature>
<proteinExistence type="predicted"/>
<dbReference type="InterPro" id="IPR041913">
    <property type="entry name" value="POLD3_sf"/>
</dbReference>
<dbReference type="PANTHER" id="PTHR17598">
    <property type="entry name" value="DNA POLYMERASE DELTA SUBUNIT 3"/>
    <property type="match status" value="1"/>
</dbReference>
<dbReference type="Pfam" id="PF09507">
    <property type="entry name" value="CDC27"/>
    <property type="match status" value="1"/>
</dbReference>
<name>A0A4S8MT52_DENBC</name>
<dbReference type="GO" id="GO:0006297">
    <property type="term" value="P:nucleotide-excision repair, DNA gap filling"/>
    <property type="evidence" value="ECO:0007669"/>
    <property type="project" value="TreeGrafter"/>
</dbReference>
<evidence type="ECO:0000256" key="4">
    <source>
        <dbReference type="ARBA" id="ARBA00023242"/>
    </source>
</evidence>
<dbReference type="Proteomes" id="UP000297245">
    <property type="component" value="Unassembled WGS sequence"/>
</dbReference>
<keyword evidence="4" id="KW-0539">Nucleus</keyword>
<feature type="compositionally biased region" description="Basic and acidic residues" evidence="5">
    <location>
        <begin position="350"/>
        <end position="359"/>
    </location>
</feature>
<protein>
    <recommendedName>
        <fullName evidence="2">DNA polymerase delta subunit 3</fullName>
    </recommendedName>
</protein>
<comment type="subcellular location">
    <subcellularLocation>
        <location evidence="1">Nucleus</location>
    </subcellularLocation>
</comment>
<dbReference type="EMBL" id="ML179048">
    <property type="protein sequence ID" value="THV05554.1"/>
    <property type="molecule type" value="Genomic_DNA"/>
</dbReference>
<feature type="region of interest" description="Disordered" evidence="5">
    <location>
        <begin position="174"/>
        <end position="526"/>
    </location>
</feature>
<feature type="compositionally biased region" description="Basic and acidic residues" evidence="5">
    <location>
        <begin position="282"/>
        <end position="292"/>
    </location>
</feature>
<evidence type="ECO:0000256" key="3">
    <source>
        <dbReference type="ARBA" id="ARBA00022705"/>
    </source>
</evidence>
<feature type="compositionally biased region" description="Basic and acidic residues" evidence="5">
    <location>
        <begin position="185"/>
        <end position="205"/>
    </location>
</feature>
<dbReference type="GO" id="GO:0003887">
    <property type="term" value="F:DNA-directed DNA polymerase activity"/>
    <property type="evidence" value="ECO:0007669"/>
    <property type="project" value="TreeGrafter"/>
</dbReference>
<keyword evidence="3" id="KW-0235">DNA replication</keyword>
<dbReference type="GO" id="GO:0006271">
    <property type="term" value="P:DNA strand elongation involved in DNA replication"/>
    <property type="evidence" value="ECO:0007669"/>
    <property type="project" value="TreeGrafter"/>
</dbReference>
<evidence type="ECO:0000256" key="1">
    <source>
        <dbReference type="ARBA" id="ARBA00004123"/>
    </source>
</evidence>
<keyword evidence="7" id="KW-1185">Reference proteome</keyword>
<feature type="compositionally biased region" description="Acidic residues" evidence="5">
    <location>
        <begin position="447"/>
        <end position="460"/>
    </location>
</feature>
<feature type="compositionally biased region" description="Acidic residues" evidence="5">
    <location>
        <begin position="381"/>
        <end position="400"/>
    </location>
</feature>
<sequence length="526" mass="58713">MSSKVVEDFLTKQLLIEKNIVTFRSLSRQLSLHVNVAKNELANFYRKYASQERPEVAATFLLSGQFASRLRTSDDNMDVDVESYEGNDGETAVSEIKVIIVGENEIEGARTRCLKLNTVHIYSLSPSHIHDAGLLCDPTNTIRDIDGKKPEMVQISGKIISANIKSKAIKAKPALPPVAGPSKVKTNESKDSMKETPALPKKEDSLNSTSKPKPKATGKLDFSKAKTKAQKEKEKEQVKEESDQDKKEETQTKEKKMAEKREGFFKSKEKDSTKGATTTSSKPEEKETQKEKKNLKRKSHAVMLSESEEEASSKATSGGRSNVRVKKRAVLSDEEEDIPAVKSRKSAGKIKIEEADSELHAMMNVDDDKVERVSRDKQAEGEEEETVETEENDVNDEDVEMKDVAPVQKKKRKTKKEVPRGRNGLKKRRVVRSRMTTDAKGYMVTEDYSEYESVDEEEEPAPTKAKGKSKKETNNDGNSASTSKTTKPKVGSEKKTTKKTDESSKNGQRGISAFLTKPSRRENDNS</sequence>
<evidence type="ECO:0000256" key="2">
    <source>
        <dbReference type="ARBA" id="ARBA00017589"/>
    </source>
</evidence>
<dbReference type="AlphaFoldDB" id="A0A4S8MT52"/>
<dbReference type="GO" id="GO:0043625">
    <property type="term" value="C:delta DNA polymerase complex"/>
    <property type="evidence" value="ECO:0007669"/>
    <property type="project" value="InterPro"/>
</dbReference>
<dbReference type="Gene3D" id="3.90.1030.20">
    <property type="entry name" value="DNA polymerase delta, p66 (Cdc27) subunit, wHTH domain"/>
    <property type="match status" value="1"/>
</dbReference>
<evidence type="ECO:0000256" key="5">
    <source>
        <dbReference type="SAM" id="MobiDB-lite"/>
    </source>
</evidence>
<reference evidence="6 7" key="1">
    <citation type="journal article" date="2019" name="Nat. Ecol. Evol.">
        <title>Megaphylogeny resolves global patterns of mushroom evolution.</title>
        <authorList>
            <person name="Varga T."/>
            <person name="Krizsan K."/>
            <person name="Foldi C."/>
            <person name="Dima B."/>
            <person name="Sanchez-Garcia M."/>
            <person name="Sanchez-Ramirez S."/>
            <person name="Szollosi G.J."/>
            <person name="Szarkandi J.G."/>
            <person name="Papp V."/>
            <person name="Albert L."/>
            <person name="Andreopoulos W."/>
            <person name="Angelini C."/>
            <person name="Antonin V."/>
            <person name="Barry K.W."/>
            <person name="Bougher N.L."/>
            <person name="Buchanan P."/>
            <person name="Buyck B."/>
            <person name="Bense V."/>
            <person name="Catcheside P."/>
            <person name="Chovatia M."/>
            <person name="Cooper J."/>
            <person name="Damon W."/>
            <person name="Desjardin D."/>
            <person name="Finy P."/>
            <person name="Geml J."/>
            <person name="Haridas S."/>
            <person name="Hughes K."/>
            <person name="Justo A."/>
            <person name="Karasinski D."/>
            <person name="Kautmanova I."/>
            <person name="Kiss B."/>
            <person name="Kocsube S."/>
            <person name="Kotiranta H."/>
            <person name="LaButti K.M."/>
            <person name="Lechner B.E."/>
            <person name="Liimatainen K."/>
            <person name="Lipzen A."/>
            <person name="Lukacs Z."/>
            <person name="Mihaltcheva S."/>
            <person name="Morgado L.N."/>
            <person name="Niskanen T."/>
            <person name="Noordeloos M.E."/>
            <person name="Ohm R.A."/>
            <person name="Ortiz-Santana B."/>
            <person name="Ovrebo C."/>
            <person name="Racz N."/>
            <person name="Riley R."/>
            <person name="Savchenko A."/>
            <person name="Shiryaev A."/>
            <person name="Soop K."/>
            <person name="Spirin V."/>
            <person name="Szebenyi C."/>
            <person name="Tomsovsky M."/>
            <person name="Tulloss R.E."/>
            <person name="Uehling J."/>
            <person name="Grigoriev I.V."/>
            <person name="Vagvolgyi C."/>
            <person name="Papp T."/>
            <person name="Martin F.M."/>
            <person name="Miettinen O."/>
            <person name="Hibbett D.S."/>
            <person name="Nagy L.G."/>
        </authorList>
    </citation>
    <scope>NUCLEOTIDE SEQUENCE [LARGE SCALE GENOMIC DNA]</scope>
    <source>
        <strain evidence="6 7">CBS 962.96</strain>
    </source>
</reference>
<feature type="compositionally biased region" description="Basic and acidic residues" evidence="5">
    <location>
        <begin position="490"/>
        <end position="504"/>
    </location>
</feature>
<accession>A0A4S8MT52</accession>
<evidence type="ECO:0000313" key="6">
    <source>
        <dbReference type="EMBL" id="THV05554.1"/>
    </source>
</evidence>
<organism evidence="6 7">
    <name type="scientific">Dendrothele bispora (strain CBS 962.96)</name>
    <dbReference type="NCBI Taxonomy" id="1314807"/>
    <lineage>
        <taxon>Eukaryota</taxon>
        <taxon>Fungi</taxon>
        <taxon>Dikarya</taxon>
        <taxon>Basidiomycota</taxon>
        <taxon>Agaricomycotina</taxon>
        <taxon>Agaricomycetes</taxon>
        <taxon>Agaricomycetidae</taxon>
        <taxon>Agaricales</taxon>
        <taxon>Agaricales incertae sedis</taxon>
        <taxon>Dendrothele</taxon>
    </lineage>
</organism>
<feature type="compositionally biased region" description="Basic and acidic residues" evidence="5">
    <location>
        <begin position="221"/>
        <end position="273"/>
    </location>
</feature>
<evidence type="ECO:0000313" key="7">
    <source>
        <dbReference type="Proteomes" id="UP000297245"/>
    </source>
</evidence>